<feature type="chain" id="PRO_5016696428" evidence="2">
    <location>
        <begin position="27"/>
        <end position="360"/>
    </location>
</feature>
<dbReference type="Proteomes" id="UP000262371">
    <property type="component" value="Unassembled WGS sequence"/>
</dbReference>
<dbReference type="InterPro" id="IPR006311">
    <property type="entry name" value="TAT_signal"/>
</dbReference>
<reference evidence="4 5" key="1">
    <citation type="submission" date="2018-08" db="EMBL/GenBank/DDBJ databases">
        <title>Komagataeibacter sp. AV 382.</title>
        <authorList>
            <person name="Skraban J."/>
            <person name="Trcek J."/>
        </authorList>
    </citation>
    <scope>NUCLEOTIDE SEQUENCE [LARGE SCALE GENOMIC DNA]</scope>
    <source>
        <strain evidence="4 5">AV 382</strain>
    </source>
</reference>
<dbReference type="Gene3D" id="3.40.50.2300">
    <property type="match status" value="2"/>
</dbReference>
<evidence type="ECO:0000256" key="2">
    <source>
        <dbReference type="SAM" id="SignalP"/>
    </source>
</evidence>
<dbReference type="PANTHER" id="PTHR43208:SF1">
    <property type="entry name" value="ABC TRANSPORTER SUBSTRATE-BINDING PROTEIN"/>
    <property type="match status" value="1"/>
</dbReference>
<accession>A0A371Z4M5</accession>
<evidence type="ECO:0000313" key="4">
    <source>
        <dbReference type="EMBL" id="RFD21444.1"/>
    </source>
</evidence>
<dbReference type="Pfam" id="PF02608">
    <property type="entry name" value="Bmp"/>
    <property type="match status" value="1"/>
</dbReference>
<sequence>MGRRGFLQAAALAGFAPGLLPARAHAAALPPVREADALVAFGHVGPVSDGGWTTLHHQAMQKLRAEFPALQTMYVEDIPYSADAERIFRHFVAEGAQMVFATSSYGDFLRDVSDRAPEVAFMECDGRNPGPNLGWYYLAHWYPSYVIGVAAGLLSRSGRLGYIASFPLPSCYAGANATLMGARSVNPRATVQVMSINAWFDPQAATQAAQALVSAGCDFLCGIMDEPAYLRVAEQEGVWAAMWNSDMRRFGPDHYVSSVVADFSHFYVEQVRARLNGTWTPGEFLLPLGGGVDRDAWGRNVPISVQQQADAVRARIIGGWQPFTGPLYDNHGQLRLAAGQSLADTAIYNWNWAVEGVTGL</sequence>
<dbReference type="GO" id="GO:0005886">
    <property type="term" value="C:plasma membrane"/>
    <property type="evidence" value="ECO:0007669"/>
    <property type="project" value="InterPro"/>
</dbReference>
<evidence type="ECO:0000259" key="3">
    <source>
        <dbReference type="Pfam" id="PF02608"/>
    </source>
</evidence>
<dbReference type="PANTHER" id="PTHR43208">
    <property type="entry name" value="ABC TRANSPORTER SUBSTRATE-BINDING PROTEIN"/>
    <property type="match status" value="1"/>
</dbReference>
<feature type="signal peptide" evidence="2">
    <location>
        <begin position="1"/>
        <end position="26"/>
    </location>
</feature>
<name>A0A371Z4M5_9PROT</name>
<evidence type="ECO:0000256" key="1">
    <source>
        <dbReference type="ARBA" id="ARBA00022729"/>
    </source>
</evidence>
<comment type="caution">
    <text evidence="4">The sequence shown here is derived from an EMBL/GenBank/DDBJ whole genome shotgun (WGS) entry which is preliminary data.</text>
</comment>
<proteinExistence type="predicted"/>
<dbReference type="InterPro" id="IPR052910">
    <property type="entry name" value="ABC-Purine-Binding"/>
</dbReference>
<dbReference type="CDD" id="cd19963">
    <property type="entry name" value="PBP1_BMP-like"/>
    <property type="match status" value="1"/>
</dbReference>
<keyword evidence="5" id="KW-1185">Reference proteome</keyword>
<dbReference type="EMBL" id="QUWV01000004">
    <property type="protein sequence ID" value="RFD21444.1"/>
    <property type="molecule type" value="Genomic_DNA"/>
</dbReference>
<keyword evidence="1 2" id="KW-0732">Signal</keyword>
<gene>
    <name evidence="4" type="ORF">DY926_00770</name>
</gene>
<dbReference type="AlphaFoldDB" id="A0A371Z4M5"/>
<evidence type="ECO:0000313" key="5">
    <source>
        <dbReference type="Proteomes" id="UP000262371"/>
    </source>
</evidence>
<dbReference type="OrthoDB" id="9781639at2"/>
<dbReference type="PROSITE" id="PS51318">
    <property type="entry name" value="TAT"/>
    <property type="match status" value="1"/>
</dbReference>
<dbReference type="InterPro" id="IPR003760">
    <property type="entry name" value="PnrA-like"/>
</dbReference>
<protein>
    <submittedName>
        <fullName evidence="4">BMP family ABC transporter substrate-binding protein</fullName>
    </submittedName>
</protein>
<feature type="domain" description="ABC transporter substrate-binding protein PnrA-like" evidence="3">
    <location>
        <begin position="39"/>
        <end position="282"/>
    </location>
</feature>
<organism evidence="4 5">
    <name type="scientific">Komagataeibacter melaceti</name>
    <dbReference type="NCBI Taxonomy" id="2766577"/>
    <lineage>
        <taxon>Bacteria</taxon>
        <taxon>Pseudomonadati</taxon>
        <taxon>Pseudomonadota</taxon>
        <taxon>Alphaproteobacteria</taxon>
        <taxon>Acetobacterales</taxon>
        <taxon>Acetobacteraceae</taxon>
        <taxon>Komagataeibacter</taxon>
    </lineage>
</organism>